<evidence type="ECO:0000256" key="1">
    <source>
        <dbReference type="ARBA" id="ARBA00022553"/>
    </source>
</evidence>
<dbReference type="Pfam" id="PF00072">
    <property type="entry name" value="Response_reg"/>
    <property type="match status" value="1"/>
</dbReference>
<dbReference type="Proteomes" id="UP000006786">
    <property type="component" value="Unassembled WGS sequence"/>
</dbReference>
<dbReference type="PATRIC" id="fig|391937.3.peg.373"/>
<dbReference type="PANTHER" id="PTHR45566:SF2">
    <property type="entry name" value="NARL SUBFAMILY"/>
    <property type="match status" value="1"/>
</dbReference>
<dbReference type="InterPro" id="IPR058245">
    <property type="entry name" value="NreC/VraR/RcsB-like_REC"/>
</dbReference>
<dbReference type="AlphaFoldDB" id="K2MSX5"/>
<keyword evidence="1 3" id="KW-0597">Phosphoprotein</keyword>
<keyword evidence="2" id="KW-0238">DNA-binding</keyword>
<dbReference type="EMBL" id="AMRM01000002">
    <property type="protein sequence ID" value="EKF20477.1"/>
    <property type="molecule type" value="Genomic_DNA"/>
</dbReference>
<dbReference type="PROSITE" id="PS50043">
    <property type="entry name" value="HTH_LUXR_2"/>
    <property type="match status" value="1"/>
</dbReference>
<dbReference type="PANTHER" id="PTHR45566">
    <property type="entry name" value="HTH-TYPE TRANSCRIPTIONAL REGULATOR YHJB-RELATED"/>
    <property type="match status" value="1"/>
</dbReference>
<evidence type="ECO:0000256" key="2">
    <source>
        <dbReference type="ARBA" id="ARBA00023125"/>
    </source>
</evidence>
<dbReference type="SMART" id="SM00448">
    <property type="entry name" value="REC"/>
    <property type="match status" value="1"/>
</dbReference>
<dbReference type="Gene3D" id="3.40.50.2300">
    <property type="match status" value="1"/>
</dbReference>
<feature type="modified residue" description="4-aspartylphosphate" evidence="3">
    <location>
        <position position="57"/>
    </location>
</feature>
<dbReference type="InterPro" id="IPR016032">
    <property type="entry name" value="Sig_transdc_resp-reg_C-effctor"/>
</dbReference>
<dbReference type="InterPro" id="IPR011006">
    <property type="entry name" value="CheY-like_superfamily"/>
</dbReference>
<organism evidence="6 7">
    <name type="scientific">Nitratireductor pacificus pht-3B</name>
    <dbReference type="NCBI Taxonomy" id="391937"/>
    <lineage>
        <taxon>Bacteria</taxon>
        <taxon>Pseudomonadati</taxon>
        <taxon>Pseudomonadota</taxon>
        <taxon>Alphaproteobacteria</taxon>
        <taxon>Hyphomicrobiales</taxon>
        <taxon>Phyllobacteriaceae</taxon>
        <taxon>Nitratireductor</taxon>
    </lineage>
</organism>
<keyword evidence="7" id="KW-1185">Reference proteome</keyword>
<accession>K2MSX5</accession>
<gene>
    <name evidence="6" type="ORF">NA2_01794</name>
</gene>
<dbReference type="GO" id="GO:0003677">
    <property type="term" value="F:DNA binding"/>
    <property type="evidence" value="ECO:0007669"/>
    <property type="project" value="UniProtKB-KW"/>
</dbReference>
<comment type="caution">
    <text evidence="6">The sequence shown here is derived from an EMBL/GenBank/DDBJ whole genome shotgun (WGS) entry which is preliminary data.</text>
</comment>
<dbReference type="SUPFAM" id="SSF46894">
    <property type="entry name" value="C-terminal effector domain of the bipartite response regulators"/>
    <property type="match status" value="1"/>
</dbReference>
<dbReference type="STRING" id="391937.NA2_01794"/>
<dbReference type="SMART" id="SM00421">
    <property type="entry name" value="HTH_LUXR"/>
    <property type="match status" value="1"/>
</dbReference>
<evidence type="ECO:0000313" key="6">
    <source>
        <dbReference type="EMBL" id="EKF20477.1"/>
    </source>
</evidence>
<dbReference type="OrthoDB" id="9814495at2"/>
<dbReference type="CDD" id="cd17535">
    <property type="entry name" value="REC_NarL-like"/>
    <property type="match status" value="1"/>
</dbReference>
<proteinExistence type="predicted"/>
<dbReference type="Pfam" id="PF00196">
    <property type="entry name" value="GerE"/>
    <property type="match status" value="1"/>
</dbReference>
<dbReference type="InterPro" id="IPR001789">
    <property type="entry name" value="Sig_transdc_resp-reg_receiver"/>
</dbReference>
<evidence type="ECO:0000256" key="3">
    <source>
        <dbReference type="PROSITE-ProRule" id="PRU00169"/>
    </source>
</evidence>
<protein>
    <submittedName>
        <fullName evidence="6">Two component LuxR family transcriptional regulator</fullName>
    </submittedName>
</protein>
<dbReference type="PROSITE" id="PS50110">
    <property type="entry name" value="RESPONSE_REGULATORY"/>
    <property type="match status" value="1"/>
</dbReference>
<dbReference type="RefSeq" id="WP_008593515.1">
    <property type="nucleotide sequence ID" value="NZ_AMRM01000002.1"/>
</dbReference>
<dbReference type="GO" id="GO:0000160">
    <property type="term" value="P:phosphorelay signal transduction system"/>
    <property type="evidence" value="ECO:0007669"/>
    <property type="project" value="InterPro"/>
</dbReference>
<dbReference type="SUPFAM" id="SSF52172">
    <property type="entry name" value="CheY-like"/>
    <property type="match status" value="1"/>
</dbReference>
<dbReference type="InterPro" id="IPR000792">
    <property type="entry name" value="Tscrpt_reg_LuxR_C"/>
</dbReference>
<dbReference type="CDD" id="cd06170">
    <property type="entry name" value="LuxR_C_like"/>
    <property type="match status" value="1"/>
</dbReference>
<dbReference type="PRINTS" id="PR00038">
    <property type="entry name" value="HTHLUXR"/>
</dbReference>
<evidence type="ECO:0000313" key="7">
    <source>
        <dbReference type="Proteomes" id="UP000006786"/>
    </source>
</evidence>
<feature type="domain" description="HTH luxR-type" evidence="4">
    <location>
        <begin position="140"/>
        <end position="205"/>
    </location>
</feature>
<name>K2MSX5_9HYPH</name>
<dbReference type="eggNOG" id="COG2197">
    <property type="taxonomic scope" value="Bacteria"/>
</dbReference>
<feature type="domain" description="Response regulatory" evidence="5">
    <location>
        <begin position="5"/>
        <end position="122"/>
    </location>
</feature>
<reference evidence="6 7" key="1">
    <citation type="journal article" date="2012" name="J. Bacteriol.">
        <title>Genome Sequence of Nitratireductor pacificus Type Strain pht-3B.</title>
        <authorList>
            <person name="Lai Q."/>
            <person name="Li G."/>
            <person name="Shao Z."/>
        </authorList>
    </citation>
    <scope>NUCLEOTIDE SEQUENCE [LARGE SCALE GENOMIC DNA]</scope>
    <source>
        <strain evidence="7">pht-3B</strain>
    </source>
</reference>
<evidence type="ECO:0000259" key="4">
    <source>
        <dbReference type="PROSITE" id="PS50043"/>
    </source>
</evidence>
<sequence>MRQDRIIIADDHPVFRDGLARLIQRHEPEAKIDQAATVEEALALGGAGTPPSTFILDLLFSTENLETYLPELRRRFSRASIIVVSMIDEIEVARRVMGSGADGFICKSLPPHEIVAAVAAVRNGDAVLQLEASGKPVTESDEALGGLTQRQVEVLHLLSRGLSNKEIGLELEISPFTARVHVSAVLKALGVTTRSAAAAKAIACGLN</sequence>
<dbReference type="GO" id="GO:0006355">
    <property type="term" value="P:regulation of DNA-templated transcription"/>
    <property type="evidence" value="ECO:0007669"/>
    <property type="project" value="InterPro"/>
</dbReference>
<dbReference type="InterPro" id="IPR051015">
    <property type="entry name" value="EvgA-like"/>
</dbReference>
<evidence type="ECO:0000259" key="5">
    <source>
        <dbReference type="PROSITE" id="PS50110"/>
    </source>
</evidence>